<accession>A0A6J7H5R9</accession>
<sequence length="52" mass="5753">MLRPAIWSLRSYWSDQNHGMAEIGLSLPQIAPATLLACSVALETHSSRTRQS</sequence>
<organism evidence="1">
    <name type="scientific">freshwater metagenome</name>
    <dbReference type="NCBI Taxonomy" id="449393"/>
    <lineage>
        <taxon>unclassified sequences</taxon>
        <taxon>metagenomes</taxon>
        <taxon>ecological metagenomes</taxon>
    </lineage>
</organism>
<dbReference type="EMBL" id="CAFBMK010000060">
    <property type="protein sequence ID" value="CAB4911835.1"/>
    <property type="molecule type" value="Genomic_DNA"/>
</dbReference>
<gene>
    <name evidence="1" type="ORF">UFOPK3564_01299</name>
</gene>
<evidence type="ECO:0000313" key="1">
    <source>
        <dbReference type="EMBL" id="CAB4911835.1"/>
    </source>
</evidence>
<dbReference type="AlphaFoldDB" id="A0A6J7H5R9"/>
<name>A0A6J7H5R9_9ZZZZ</name>
<reference evidence="1" key="1">
    <citation type="submission" date="2020-05" db="EMBL/GenBank/DDBJ databases">
        <authorList>
            <person name="Chiriac C."/>
            <person name="Salcher M."/>
            <person name="Ghai R."/>
            <person name="Kavagutti S V."/>
        </authorList>
    </citation>
    <scope>NUCLEOTIDE SEQUENCE</scope>
</reference>
<proteinExistence type="predicted"/>
<protein>
    <submittedName>
        <fullName evidence="1">Unannotated protein</fullName>
    </submittedName>
</protein>